<keyword evidence="2" id="KW-0732">Signal</keyword>
<feature type="compositionally biased region" description="Gly residues" evidence="1">
    <location>
        <begin position="68"/>
        <end position="80"/>
    </location>
</feature>
<proteinExistence type="predicted"/>
<evidence type="ECO:0000313" key="4">
    <source>
        <dbReference type="Proteomes" id="UP000472275"/>
    </source>
</evidence>
<reference evidence="3" key="2">
    <citation type="submission" date="2025-09" db="UniProtKB">
        <authorList>
            <consortium name="Ensembl"/>
        </authorList>
    </citation>
    <scope>IDENTIFICATION</scope>
</reference>
<protein>
    <submittedName>
        <fullName evidence="3">Uncharacterized protein</fullName>
    </submittedName>
</protein>
<reference evidence="3" key="1">
    <citation type="submission" date="2025-08" db="UniProtKB">
        <authorList>
            <consortium name="Ensembl"/>
        </authorList>
    </citation>
    <scope>IDENTIFICATION</scope>
</reference>
<evidence type="ECO:0000313" key="3">
    <source>
        <dbReference type="Ensembl" id="ENSACCP00020024607.1"/>
    </source>
</evidence>
<organism evidence="3 4">
    <name type="scientific">Aquila chrysaetos chrysaetos</name>
    <dbReference type="NCBI Taxonomy" id="223781"/>
    <lineage>
        <taxon>Eukaryota</taxon>
        <taxon>Metazoa</taxon>
        <taxon>Chordata</taxon>
        <taxon>Craniata</taxon>
        <taxon>Vertebrata</taxon>
        <taxon>Euteleostomi</taxon>
        <taxon>Archelosauria</taxon>
        <taxon>Archosauria</taxon>
        <taxon>Dinosauria</taxon>
        <taxon>Saurischia</taxon>
        <taxon>Theropoda</taxon>
        <taxon>Coelurosauria</taxon>
        <taxon>Aves</taxon>
        <taxon>Neognathae</taxon>
        <taxon>Neoaves</taxon>
        <taxon>Telluraves</taxon>
        <taxon>Accipitrimorphae</taxon>
        <taxon>Accipitriformes</taxon>
        <taxon>Accipitridae</taxon>
        <taxon>Accipitrinae</taxon>
        <taxon>Aquila</taxon>
    </lineage>
</organism>
<feature type="signal peptide" evidence="2">
    <location>
        <begin position="1"/>
        <end position="20"/>
    </location>
</feature>
<dbReference type="GeneTree" id="ENSGT00990000211019"/>
<dbReference type="AlphaFoldDB" id="A0A663FL94"/>
<sequence length="238" mass="25095">MGRGTRTWWLWARAWGQSRGLSGQGLPQACVPPRCPHEVPPSPCRTPIKPVTAAPRVPGAGRGHRGLPGRGGNGGWGPGDTQGCRVRARVPPPPKRHPPQRPPIPVVPGKASESDSEPELLGGAAGPPRLKKRRKKNGGARGRSPPPAMAEEMAAIWGGSRGGPSLLQQRLGEGSGRLQGAVGSTLQQSYSTATAATHCLHLARLRLARHDLCAMAATVDIVTTCRLLPKVHRELPAL</sequence>
<dbReference type="InterPro" id="IPR017245">
    <property type="entry name" value="BLOC-1_complex_su-3"/>
</dbReference>
<evidence type="ECO:0000256" key="1">
    <source>
        <dbReference type="SAM" id="MobiDB-lite"/>
    </source>
</evidence>
<name>A0A663FL94_AQUCH</name>
<dbReference type="InParanoid" id="A0A663FL94"/>
<feature type="chain" id="PRO_5025511860" evidence="2">
    <location>
        <begin position="21"/>
        <end position="238"/>
    </location>
</feature>
<keyword evidence="4" id="KW-1185">Reference proteome</keyword>
<feature type="region of interest" description="Disordered" evidence="1">
    <location>
        <begin position="40"/>
        <end position="149"/>
    </location>
</feature>
<dbReference type="Pfam" id="PF15753">
    <property type="entry name" value="BLOC1S3"/>
    <property type="match status" value="1"/>
</dbReference>
<accession>A0A663FL94</accession>
<dbReference type="Ensembl" id="ENSACCT00020025704.1">
    <property type="protein sequence ID" value="ENSACCP00020024607.1"/>
    <property type="gene ID" value="ENSACCG00020016847.1"/>
</dbReference>
<evidence type="ECO:0000256" key="2">
    <source>
        <dbReference type="SAM" id="SignalP"/>
    </source>
</evidence>
<dbReference type="Proteomes" id="UP000472275">
    <property type="component" value="Unassembled WGS sequence"/>
</dbReference>
<feature type="compositionally biased region" description="Basic residues" evidence="1">
    <location>
        <begin position="129"/>
        <end position="138"/>
    </location>
</feature>